<dbReference type="Proteomes" id="UP000765509">
    <property type="component" value="Unassembled WGS sequence"/>
</dbReference>
<dbReference type="InterPro" id="IPR021109">
    <property type="entry name" value="Peptidase_aspartic_dom_sf"/>
</dbReference>
<name>A0A9Q3GTJ9_9BASI</name>
<accession>A0A9Q3GTJ9</accession>
<dbReference type="InterPro" id="IPR032567">
    <property type="entry name" value="RTL1-rel"/>
</dbReference>
<dbReference type="PANTHER" id="PTHR15503">
    <property type="entry name" value="LDOC1 RELATED"/>
    <property type="match status" value="1"/>
</dbReference>
<dbReference type="Gene3D" id="3.10.10.10">
    <property type="entry name" value="HIV Type 1 Reverse Transcriptase, subunit A, domain 1"/>
    <property type="match status" value="1"/>
</dbReference>
<proteinExistence type="predicted"/>
<sequence>MSERPERIPLFILSSNESTFLFITHYTKWVVDLPSFPSFEWDFVIIDSPKGEDLILGYDFLYHCNPIIDWENGLITYDSTHKDYSGITSSTSNDLATAVNSVALVGELKTPSLPPSVHIPSIICSQSLLPSRDEVFKEIKYVGEDVAISLLHLFQGDMDLHPSSFHASLEEQWDEEEEKEEIGTVLKVVPPAYNQYLDVLSKVKAEKLPPHRTCDHHIKLEGPLPPVGVIYFVSKNESEILQAYISENVDKGFIRQTSSSTGATVLFGKKEDGGLGLCVD</sequence>
<dbReference type="InterPro" id="IPR043502">
    <property type="entry name" value="DNA/RNA_pol_sf"/>
</dbReference>
<dbReference type="AlphaFoldDB" id="A0A9Q3GTJ9"/>
<dbReference type="OrthoDB" id="128646at2759"/>
<gene>
    <name evidence="1" type="ORF">O181_018482</name>
</gene>
<dbReference type="SUPFAM" id="SSF56672">
    <property type="entry name" value="DNA/RNA polymerases"/>
    <property type="match status" value="1"/>
</dbReference>
<protein>
    <submittedName>
        <fullName evidence="1">Uncharacterized protein</fullName>
    </submittedName>
</protein>
<comment type="caution">
    <text evidence="1">The sequence shown here is derived from an EMBL/GenBank/DDBJ whole genome shotgun (WGS) entry which is preliminary data.</text>
</comment>
<reference evidence="1" key="1">
    <citation type="submission" date="2021-03" db="EMBL/GenBank/DDBJ databases">
        <title>Draft genome sequence of rust myrtle Austropuccinia psidii MF-1, a brazilian biotype.</title>
        <authorList>
            <person name="Quecine M.C."/>
            <person name="Pachon D.M.R."/>
            <person name="Bonatelli M.L."/>
            <person name="Correr F.H."/>
            <person name="Franceschini L.M."/>
            <person name="Leite T.F."/>
            <person name="Margarido G.R.A."/>
            <person name="Almeida C.A."/>
            <person name="Ferrarezi J.A."/>
            <person name="Labate C.A."/>
        </authorList>
    </citation>
    <scope>NUCLEOTIDE SEQUENCE</scope>
    <source>
        <strain evidence="1">MF-1</strain>
    </source>
</reference>
<organism evidence="1 2">
    <name type="scientific">Austropuccinia psidii MF-1</name>
    <dbReference type="NCBI Taxonomy" id="1389203"/>
    <lineage>
        <taxon>Eukaryota</taxon>
        <taxon>Fungi</taxon>
        <taxon>Dikarya</taxon>
        <taxon>Basidiomycota</taxon>
        <taxon>Pucciniomycotina</taxon>
        <taxon>Pucciniomycetes</taxon>
        <taxon>Pucciniales</taxon>
        <taxon>Sphaerophragmiaceae</taxon>
        <taxon>Austropuccinia</taxon>
    </lineage>
</organism>
<evidence type="ECO:0000313" key="1">
    <source>
        <dbReference type="EMBL" id="MBW0478767.1"/>
    </source>
</evidence>
<dbReference type="Gene3D" id="2.40.70.10">
    <property type="entry name" value="Acid Proteases"/>
    <property type="match status" value="1"/>
</dbReference>
<keyword evidence="2" id="KW-1185">Reference proteome</keyword>
<dbReference type="EMBL" id="AVOT02005315">
    <property type="protein sequence ID" value="MBW0478767.1"/>
    <property type="molecule type" value="Genomic_DNA"/>
</dbReference>
<evidence type="ECO:0000313" key="2">
    <source>
        <dbReference type="Proteomes" id="UP000765509"/>
    </source>
</evidence>
<dbReference type="PANTHER" id="PTHR15503:SF22">
    <property type="entry name" value="TRANSPOSON TY3-I GAG POLYPROTEIN"/>
    <property type="match status" value="1"/>
</dbReference>